<keyword evidence="1" id="KW-0812">Transmembrane</keyword>
<organism evidence="2 3">
    <name type="scientific">Holothuria leucospilota</name>
    <name type="common">Black long sea cucumber</name>
    <name type="synonym">Mertensiothuria leucospilota</name>
    <dbReference type="NCBI Taxonomy" id="206669"/>
    <lineage>
        <taxon>Eukaryota</taxon>
        <taxon>Metazoa</taxon>
        <taxon>Echinodermata</taxon>
        <taxon>Eleutherozoa</taxon>
        <taxon>Echinozoa</taxon>
        <taxon>Holothuroidea</taxon>
        <taxon>Aspidochirotacea</taxon>
        <taxon>Aspidochirotida</taxon>
        <taxon>Holothuriidae</taxon>
        <taxon>Holothuria</taxon>
    </lineage>
</organism>
<keyword evidence="3" id="KW-1185">Reference proteome</keyword>
<dbReference type="OrthoDB" id="6157307at2759"/>
<proteinExistence type="predicted"/>
<sequence length="279" mass="32383">MTAYFGRKELSLKHLTKMVVLYCIYLLMSVSLASGRAKVSLKLIRYENPSHLEMTGRYRYCTWLDVYFSPVGVCNNRFSLCIDEIGRSDTMDYCDFLKMDYFYSANKDNFFFPSAFGIYGENPLEFEVPNYMGGFQVKIDIWDREIFHVNDEGHIDFYKQDIYSRPSFTNPSYYTLYGRGHSITKIAVKVSCASDYYDEKCSTYCATNGTDLERNYKCDPLTGARVQESVPNKVWTCTPRLWLLIGVSTGFVFGLFLTLYSCKAHATKHLEDIEANRRY</sequence>
<evidence type="ECO:0000256" key="1">
    <source>
        <dbReference type="SAM" id="Phobius"/>
    </source>
</evidence>
<dbReference type="EMBL" id="JAIZAY010000009">
    <property type="protein sequence ID" value="KAJ8036120.1"/>
    <property type="molecule type" value="Genomic_DNA"/>
</dbReference>
<protein>
    <submittedName>
        <fullName evidence="2">Uncharacterized protein</fullName>
    </submittedName>
</protein>
<keyword evidence="1" id="KW-0472">Membrane</keyword>
<dbReference type="Proteomes" id="UP001152320">
    <property type="component" value="Chromosome 9"/>
</dbReference>
<dbReference type="AlphaFoldDB" id="A0A9Q1H865"/>
<name>A0A9Q1H865_HOLLE</name>
<evidence type="ECO:0000313" key="2">
    <source>
        <dbReference type="EMBL" id="KAJ8036120.1"/>
    </source>
</evidence>
<accession>A0A9Q1H865</accession>
<comment type="caution">
    <text evidence="2">The sequence shown here is derived from an EMBL/GenBank/DDBJ whole genome shotgun (WGS) entry which is preliminary data.</text>
</comment>
<keyword evidence="1" id="KW-1133">Transmembrane helix</keyword>
<feature type="transmembrane region" description="Helical" evidence="1">
    <location>
        <begin position="241"/>
        <end position="260"/>
    </location>
</feature>
<reference evidence="2" key="1">
    <citation type="submission" date="2021-10" db="EMBL/GenBank/DDBJ databases">
        <title>Tropical sea cucumber genome reveals ecological adaptation and Cuvierian tubules defense mechanism.</title>
        <authorList>
            <person name="Chen T."/>
        </authorList>
    </citation>
    <scope>NUCLEOTIDE SEQUENCE</scope>
    <source>
        <strain evidence="2">Nanhai2018</strain>
        <tissue evidence="2">Muscle</tissue>
    </source>
</reference>
<evidence type="ECO:0000313" key="3">
    <source>
        <dbReference type="Proteomes" id="UP001152320"/>
    </source>
</evidence>
<gene>
    <name evidence="2" type="ORF">HOLleu_19994</name>
</gene>